<feature type="transmembrane region" description="Helical" evidence="1">
    <location>
        <begin position="20"/>
        <end position="44"/>
    </location>
</feature>
<evidence type="ECO:0000313" key="4">
    <source>
        <dbReference type="Proteomes" id="UP000505210"/>
    </source>
</evidence>
<evidence type="ECO:0000256" key="1">
    <source>
        <dbReference type="SAM" id="Phobius"/>
    </source>
</evidence>
<evidence type="ECO:0000313" key="3">
    <source>
        <dbReference type="EMBL" id="QKD84660.1"/>
    </source>
</evidence>
<dbReference type="RefSeq" id="WP_172358676.1">
    <property type="nucleotide sequence ID" value="NZ_CP053661.1"/>
</dbReference>
<sequence length="288" mass="30164">MFFDLKFDVELLALLNFGEAALFFAVWIGLGLPILLPMAIALQWWPGKPIAPAQKIPLLLGLYLLAPAALWAVGQVSPRLSTRSGFGIYGLAWSEPLWQGLGLGLLVAIAGVGLWLGVQVVTGWGCWQTKPLSRSASRSLIAVALLGLAVGLVEELVFRGFLPLVLGFDLEPLAAVAIANLLFALLHLVWDGRATVPQLPGLLVMGLVLSGACWVAGGNLGLAWGLHAGWIMAIASLEILGALEPTGRVPAWITGLDGKPLAGALGLLLVLGTAIALAVIFQNPVTDG</sequence>
<feature type="transmembrane region" description="Helical" evidence="1">
    <location>
        <begin position="97"/>
        <end position="118"/>
    </location>
</feature>
<keyword evidence="3" id="KW-0645">Protease</keyword>
<feature type="transmembrane region" description="Helical" evidence="1">
    <location>
        <begin position="199"/>
        <end position="217"/>
    </location>
</feature>
<feature type="domain" description="CAAX prenyl protease 2/Lysostaphin resistance protein A-like" evidence="2">
    <location>
        <begin position="139"/>
        <end position="230"/>
    </location>
</feature>
<dbReference type="InterPro" id="IPR003675">
    <property type="entry name" value="Rce1/LyrA-like_dom"/>
</dbReference>
<keyword evidence="1" id="KW-1133">Transmembrane helix</keyword>
<dbReference type="KEGG" id="theu:HPC62_22925"/>
<protein>
    <submittedName>
        <fullName evidence="3">CPBP family intramembrane metalloprotease</fullName>
    </submittedName>
</protein>
<keyword evidence="3" id="KW-0482">Metalloprotease</keyword>
<keyword evidence="4" id="KW-1185">Reference proteome</keyword>
<keyword evidence="1" id="KW-0812">Transmembrane</keyword>
<dbReference type="Proteomes" id="UP000505210">
    <property type="component" value="Chromosome"/>
</dbReference>
<feature type="transmembrane region" description="Helical" evidence="1">
    <location>
        <begin position="261"/>
        <end position="281"/>
    </location>
</feature>
<gene>
    <name evidence="3" type="ORF">HPC62_22925</name>
</gene>
<accession>A0A6M8BKA0</accession>
<organism evidence="3 4">
    <name type="scientific">Thermoleptolyngbya sichuanensis A183</name>
    <dbReference type="NCBI Taxonomy" id="2737172"/>
    <lineage>
        <taxon>Bacteria</taxon>
        <taxon>Bacillati</taxon>
        <taxon>Cyanobacteriota</taxon>
        <taxon>Cyanophyceae</taxon>
        <taxon>Oculatellales</taxon>
        <taxon>Oculatellaceae</taxon>
        <taxon>Thermoleptolyngbya</taxon>
        <taxon>Thermoleptolyngbya sichuanensis</taxon>
    </lineage>
</organism>
<dbReference type="Pfam" id="PF02517">
    <property type="entry name" value="Rce1-like"/>
    <property type="match status" value="1"/>
</dbReference>
<dbReference type="PANTHER" id="PTHR39430:SF1">
    <property type="entry name" value="PROTEASE"/>
    <property type="match status" value="1"/>
</dbReference>
<feature type="transmembrane region" description="Helical" evidence="1">
    <location>
        <begin position="173"/>
        <end position="190"/>
    </location>
</feature>
<feature type="transmembrane region" description="Helical" evidence="1">
    <location>
        <begin position="56"/>
        <end position="77"/>
    </location>
</feature>
<keyword evidence="3" id="KW-0378">Hydrolase</keyword>
<dbReference type="AlphaFoldDB" id="A0A6M8BKA0"/>
<evidence type="ECO:0000259" key="2">
    <source>
        <dbReference type="Pfam" id="PF02517"/>
    </source>
</evidence>
<keyword evidence="1" id="KW-0472">Membrane</keyword>
<dbReference type="GO" id="GO:0008237">
    <property type="term" value="F:metallopeptidase activity"/>
    <property type="evidence" value="ECO:0007669"/>
    <property type="project" value="UniProtKB-KW"/>
</dbReference>
<dbReference type="GO" id="GO:0006508">
    <property type="term" value="P:proteolysis"/>
    <property type="evidence" value="ECO:0007669"/>
    <property type="project" value="UniProtKB-KW"/>
</dbReference>
<reference evidence="3 4" key="1">
    <citation type="submission" date="2020-05" db="EMBL/GenBank/DDBJ databases">
        <title>Complete genome sequence of of a novel Thermoleptolyngbya strain isolated from hot springs of Ganzi, Sichuan China.</title>
        <authorList>
            <person name="Tang J."/>
            <person name="Daroch M."/>
            <person name="Li L."/>
            <person name="Waleron K."/>
            <person name="Waleron M."/>
            <person name="Waleron M."/>
        </authorList>
    </citation>
    <scope>NUCLEOTIDE SEQUENCE [LARGE SCALE GENOMIC DNA]</scope>
    <source>
        <strain evidence="3 4">PKUAC-SCTA183</strain>
    </source>
</reference>
<feature type="transmembrane region" description="Helical" evidence="1">
    <location>
        <begin position="139"/>
        <end position="161"/>
    </location>
</feature>
<name>A0A6M8BKA0_9CYAN</name>
<dbReference type="EMBL" id="CP053661">
    <property type="protein sequence ID" value="QKD84660.1"/>
    <property type="molecule type" value="Genomic_DNA"/>
</dbReference>
<dbReference type="GO" id="GO:0004175">
    <property type="term" value="F:endopeptidase activity"/>
    <property type="evidence" value="ECO:0007669"/>
    <property type="project" value="UniProtKB-ARBA"/>
</dbReference>
<dbReference type="PANTHER" id="PTHR39430">
    <property type="entry name" value="MEMBRANE-ASSOCIATED PROTEASE-RELATED"/>
    <property type="match status" value="1"/>
</dbReference>
<dbReference type="GO" id="GO:0080120">
    <property type="term" value="P:CAAX-box protein maturation"/>
    <property type="evidence" value="ECO:0007669"/>
    <property type="project" value="UniProtKB-ARBA"/>
</dbReference>
<proteinExistence type="predicted"/>